<proteinExistence type="predicted"/>
<dbReference type="PRINTS" id="PR00095">
    <property type="entry name" value="ANTSNTHASEI"/>
</dbReference>
<dbReference type="SUPFAM" id="SSF56322">
    <property type="entry name" value="ADC synthase"/>
    <property type="match status" value="1"/>
</dbReference>
<accession>A0A6I6CYQ5</accession>
<organism evidence="2 3">
    <name type="scientific">Guyparkeria halophila</name>
    <dbReference type="NCBI Taxonomy" id="47960"/>
    <lineage>
        <taxon>Bacteria</taxon>
        <taxon>Pseudomonadati</taxon>
        <taxon>Pseudomonadota</taxon>
        <taxon>Gammaproteobacteria</taxon>
        <taxon>Chromatiales</taxon>
        <taxon>Thioalkalibacteraceae</taxon>
        <taxon>Guyparkeria</taxon>
    </lineage>
</organism>
<protein>
    <submittedName>
        <fullName evidence="2">Aminodeoxychorismate synthase, component I</fullName>
    </submittedName>
</protein>
<name>A0A6I6CYQ5_9GAMM</name>
<feature type="domain" description="Chorismate-utilising enzyme C-terminal" evidence="1">
    <location>
        <begin position="188"/>
        <end position="441"/>
    </location>
</feature>
<evidence type="ECO:0000313" key="2">
    <source>
        <dbReference type="EMBL" id="QGT79536.1"/>
    </source>
</evidence>
<dbReference type="InterPro" id="IPR019999">
    <property type="entry name" value="Anth_synth_I-like"/>
</dbReference>
<dbReference type="EMBL" id="CP046415">
    <property type="protein sequence ID" value="QGT79536.1"/>
    <property type="molecule type" value="Genomic_DNA"/>
</dbReference>
<dbReference type="GO" id="GO:0000162">
    <property type="term" value="P:L-tryptophan biosynthetic process"/>
    <property type="evidence" value="ECO:0007669"/>
    <property type="project" value="TreeGrafter"/>
</dbReference>
<dbReference type="KEGG" id="ghl:GM160_03440"/>
<gene>
    <name evidence="2" type="ORF">GM160_03440</name>
</gene>
<evidence type="ECO:0000259" key="1">
    <source>
        <dbReference type="Pfam" id="PF00425"/>
    </source>
</evidence>
<keyword evidence="3" id="KW-1185">Reference proteome</keyword>
<reference evidence="2 3" key="1">
    <citation type="submission" date="2019-11" db="EMBL/GenBank/DDBJ databases">
        <authorList>
            <person name="Zhang J."/>
            <person name="Sun C."/>
        </authorList>
    </citation>
    <scope>NUCLEOTIDE SEQUENCE [LARGE SCALE GENOMIC DNA]</scope>
    <source>
        <strain evidence="3">sp2</strain>
    </source>
</reference>
<evidence type="ECO:0000313" key="3">
    <source>
        <dbReference type="Proteomes" id="UP000427716"/>
    </source>
</evidence>
<dbReference type="Pfam" id="PF00425">
    <property type="entry name" value="Chorismate_bind"/>
    <property type="match status" value="1"/>
</dbReference>
<dbReference type="Gene3D" id="3.60.120.10">
    <property type="entry name" value="Anthranilate synthase"/>
    <property type="match status" value="1"/>
</dbReference>
<dbReference type="AlphaFoldDB" id="A0A6I6CYQ5"/>
<dbReference type="InterPro" id="IPR005801">
    <property type="entry name" value="ADC_synthase"/>
</dbReference>
<dbReference type="InterPro" id="IPR015890">
    <property type="entry name" value="Chorismate_C"/>
</dbReference>
<sequence length="462" mass="49738">MVLAHAGDRASHLFESVTAGGPLSRWSILFSAVDERLRAPASPASDEPRFLERFQQAVSRRQPLPASFDASDWLASQNLPAEFPFLGGWSFFLAYEMAAEIEPTLDLPAFALGALSGFPRAIAEYHPAALVRDHVTGEDIVVHDGSARGEAFAGALITAWQQARGAAGSDRGGTVELAELQAPAGAPHRERVAKVRDYLFAGDVFQANLSHAWRFRLAPGVSSAAVYDALCRRNPAPFAAWYRQPEGEIVSSSPERLLRVADGRAETRPIAGTRRRDPDPVRDRELIEQLQAHPKERAEHVMLIDLERNDLGRVCEPGSVRVDELMVVESYAQVHHLVSNVVGRLPAATSPLAALSACFPGGTITGCPKVRCMEILAELEQTGRGPYTGSLGYLSNHGRMDSNILIRSLFLAPDGQGEFRTGGGIVADSDPARELDETYQKARGVLDALGGEAALAAGVPVG</sequence>
<dbReference type="Proteomes" id="UP000427716">
    <property type="component" value="Chromosome"/>
</dbReference>
<dbReference type="PANTHER" id="PTHR11236">
    <property type="entry name" value="AMINOBENZOATE/ANTHRANILATE SYNTHASE"/>
    <property type="match status" value="1"/>
</dbReference>
<dbReference type="PANTHER" id="PTHR11236:SF9">
    <property type="entry name" value="ANTHRANILATE SYNTHASE COMPONENT 1"/>
    <property type="match status" value="1"/>
</dbReference>